<evidence type="ECO:0000313" key="2">
    <source>
        <dbReference type="Proteomes" id="UP000287188"/>
    </source>
</evidence>
<keyword evidence="2" id="KW-1185">Reference proteome</keyword>
<proteinExistence type="predicted"/>
<dbReference type="AlphaFoldDB" id="A0A402AM24"/>
<dbReference type="RefSeq" id="WP_126551897.1">
    <property type="nucleotide sequence ID" value="NZ_BIFS01000001.1"/>
</dbReference>
<evidence type="ECO:0000313" key="1">
    <source>
        <dbReference type="EMBL" id="GCE20187.1"/>
    </source>
</evidence>
<organism evidence="1 2">
    <name type="scientific">Dictyobacter kobayashii</name>
    <dbReference type="NCBI Taxonomy" id="2014872"/>
    <lineage>
        <taxon>Bacteria</taxon>
        <taxon>Bacillati</taxon>
        <taxon>Chloroflexota</taxon>
        <taxon>Ktedonobacteria</taxon>
        <taxon>Ktedonobacterales</taxon>
        <taxon>Dictyobacteraceae</taxon>
        <taxon>Dictyobacter</taxon>
    </lineage>
</organism>
<protein>
    <submittedName>
        <fullName evidence="1">Uncharacterized protein</fullName>
    </submittedName>
</protein>
<accession>A0A402AM24</accession>
<name>A0A402AM24_9CHLR</name>
<sequence length="101" mass="11341">MYRYKGFDSALCGGSMAALEAVVNAWMEGERPRIRQMSQSVRGQHIILSFVYEDSRELEQRVGLQNQATTITGAFPRLFDDDLVEDRPTSPSIPATPPPMH</sequence>
<dbReference type="OrthoDB" id="163166at2"/>
<comment type="caution">
    <text evidence="1">The sequence shown here is derived from an EMBL/GenBank/DDBJ whole genome shotgun (WGS) entry which is preliminary data.</text>
</comment>
<dbReference type="EMBL" id="BIFS01000001">
    <property type="protein sequence ID" value="GCE20187.1"/>
    <property type="molecule type" value="Genomic_DNA"/>
</dbReference>
<reference evidence="2" key="1">
    <citation type="submission" date="2018-12" db="EMBL/GenBank/DDBJ databases">
        <title>Tengunoibacter tsumagoiensis gen. nov., sp. nov., Dictyobacter kobayashii sp. nov., D. alpinus sp. nov., and D. joshuensis sp. nov. and description of Dictyobacteraceae fam. nov. within the order Ktedonobacterales isolated from Tengu-no-mugimeshi.</title>
        <authorList>
            <person name="Wang C.M."/>
            <person name="Zheng Y."/>
            <person name="Sakai Y."/>
            <person name="Toyoda A."/>
            <person name="Minakuchi Y."/>
            <person name="Abe K."/>
            <person name="Yokota A."/>
            <person name="Yabe S."/>
        </authorList>
    </citation>
    <scope>NUCLEOTIDE SEQUENCE [LARGE SCALE GENOMIC DNA]</scope>
    <source>
        <strain evidence="2">Uno11</strain>
    </source>
</reference>
<gene>
    <name evidence="1" type="ORF">KDK_39870</name>
</gene>
<dbReference type="Proteomes" id="UP000287188">
    <property type="component" value="Unassembled WGS sequence"/>
</dbReference>